<gene>
    <name evidence="1" type="ORF">N7472_001544</name>
</gene>
<dbReference type="Proteomes" id="UP001150879">
    <property type="component" value="Unassembled WGS sequence"/>
</dbReference>
<accession>A0A9W9N1B0</accession>
<reference evidence="1" key="2">
    <citation type="journal article" date="2023" name="IMA Fungus">
        <title>Comparative genomic study of the Penicillium genus elucidates a diverse pangenome and 15 lateral gene transfer events.</title>
        <authorList>
            <person name="Petersen C."/>
            <person name="Sorensen T."/>
            <person name="Nielsen M.R."/>
            <person name="Sondergaard T.E."/>
            <person name="Sorensen J.L."/>
            <person name="Fitzpatrick D.A."/>
            <person name="Frisvad J.C."/>
            <person name="Nielsen K.L."/>
        </authorList>
    </citation>
    <scope>NUCLEOTIDE SEQUENCE</scope>
    <source>
        <strain evidence="1">IBT 16849</strain>
    </source>
</reference>
<evidence type="ECO:0000313" key="2">
    <source>
        <dbReference type="Proteomes" id="UP001150879"/>
    </source>
</evidence>
<reference evidence="1" key="1">
    <citation type="submission" date="2022-11" db="EMBL/GenBank/DDBJ databases">
        <authorList>
            <person name="Petersen C."/>
        </authorList>
    </citation>
    <scope>NUCLEOTIDE SEQUENCE</scope>
    <source>
        <strain evidence="1">IBT 16849</strain>
    </source>
</reference>
<sequence>MTANIPEILLLCMDIDFITVFKDALKTAWLDHNPGKLKITPINQRLNSLPEDRTFDLIVVSPANSYARLNGTFGHAISMTFSPRQDYHALTRAAETVLYEKWRGSAPPGSCTFVCSRLT</sequence>
<name>A0A9W9N1B0_9EURO</name>
<organism evidence="1 2">
    <name type="scientific">Penicillium cf. griseofulvum</name>
    <dbReference type="NCBI Taxonomy" id="2972120"/>
    <lineage>
        <taxon>Eukaryota</taxon>
        <taxon>Fungi</taxon>
        <taxon>Dikarya</taxon>
        <taxon>Ascomycota</taxon>
        <taxon>Pezizomycotina</taxon>
        <taxon>Eurotiomycetes</taxon>
        <taxon>Eurotiomycetidae</taxon>
        <taxon>Eurotiales</taxon>
        <taxon>Aspergillaceae</taxon>
        <taxon>Penicillium</taxon>
    </lineage>
</organism>
<dbReference type="Gene3D" id="3.40.220.10">
    <property type="entry name" value="Leucine Aminopeptidase, subunit E, domain 1"/>
    <property type="match status" value="1"/>
</dbReference>
<keyword evidence="2" id="KW-1185">Reference proteome</keyword>
<protein>
    <submittedName>
        <fullName evidence="1">Uncharacterized protein</fullName>
    </submittedName>
</protein>
<comment type="caution">
    <text evidence="1">The sequence shown here is derived from an EMBL/GenBank/DDBJ whole genome shotgun (WGS) entry which is preliminary data.</text>
</comment>
<evidence type="ECO:0000313" key="1">
    <source>
        <dbReference type="EMBL" id="KAJ5211405.1"/>
    </source>
</evidence>
<proteinExistence type="predicted"/>
<dbReference type="EMBL" id="JAPQKP010000001">
    <property type="protein sequence ID" value="KAJ5211405.1"/>
    <property type="molecule type" value="Genomic_DNA"/>
</dbReference>
<dbReference type="AlphaFoldDB" id="A0A9W9N1B0"/>
<dbReference type="InterPro" id="IPR043472">
    <property type="entry name" value="Macro_dom-like"/>
</dbReference>